<keyword evidence="2" id="KW-0675">Receptor</keyword>
<protein>
    <submittedName>
        <fullName evidence="2">Proline-rich receptor-like protein kinase PERK2</fullName>
    </submittedName>
</protein>
<sequence length="180" mass="18785">MVNAIQPEEKRRGGVTVTRQSVSAGDSARRRPATTVEAVGPILDSGGQAGTTGSGLRGCCTEVDGEESRSSAQVRSSLFPWWLWWWRVCECRGGDEMMLIVVCGVLGRSGAGVGRVAAAVCGGVNVEMLGCDGGSWIMPVVVTGKVWWCLAWGEWHRGCGGGTGSQGSTKVIKLAGEGGQ</sequence>
<reference evidence="2" key="2">
    <citation type="submission" date="2023-04" db="EMBL/GenBank/DDBJ databases">
        <authorList>
            <person name="Bruccoleri R.E."/>
            <person name="Oakeley E.J."/>
            <person name="Faust A.-M."/>
            <person name="Dessus-Babus S."/>
            <person name="Altorfer M."/>
            <person name="Burckhardt D."/>
            <person name="Oertli M."/>
            <person name="Naumann U."/>
            <person name="Petersen F."/>
            <person name="Wong J."/>
        </authorList>
    </citation>
    <scope>NUCLEOTIDE SEQUENCE</scope>
    <source>
        <strain evidence="2">GSM-AAB239-AS_SAM_17_03QT</strain>
        <tissue evidence="2">Leaf</tissue>
    </source>
</reference>
<reference evidence="2" key="1">
    <citation type="journal article" date="2023" name="GigaByte">
        <title>Genome assembly of the bearded iris, Iris pallida Lam.</title>
        <authorList>
            <person name="Bruccoleri R.E."/>
            <person name="Oakeley E.J."/>
            <person name="Faust A.M.E."/>
            <person name="Altorfer M."/>
            <person name="Dessus-Babus S."/>
            <person name="Burckhardt D."/>
            <person name="Oertli M."/>
            <person name="Naumann U."/>
            <person name="Petersen F."/>
            <person name="Wong J."/>
        </authorList>
    </citation>
    <scope>NUCLEOTIDE SEQUENCE</scope>
    <source>
        <strain evidence="2">GSM-AAB239-AS_SAM_17_03QT</strain>
    </source>
</reference>
<accession>A0AAX6FCC8</accession>
<keyword evidence="2" id="KW-0418">Kinase</keyword>
<organism evidence="2 3">
    <name type="scientific">Iris pallida</name>
    <name type="common">Sweet iris</name>
    <dbReference type="NCBI Taxonomy" id="29817"/>
    <lineage>
        <taxon>Eukaryota</taxon>
        <taxon>Viridiplantae</taxon>
        <taxon>Streptophyta</taxon>
        <taxon>Embryophyta</taxon>
        <taxon>Tracheophyta</taxon>
        <taxon>Spermatophyta</taxon>
        <taxon>Magnoliopsida</taxon>
        <taxon>Liliopsida</taxon>
        <taxon>Asparagales</taxon>
        <taxon>Iridaceae</taxon>
        <taxon>Iridoideae</taxon>
        <taxon>Irideae</taxon>
        <taxon>Iris</taxon>
    </lineage>
</organism>
<evidence type="ECO:0000256" key="1">
    <source>
        <dbReference type="SAM" id="MobiDB-lite"/>
    </source>
</evidence>
<evidence type="ECO:0000313" key="3">
    <source>
        <dbReference type="Proteomes" id="UP001140949"/>
    </source>
</evidence>
<name>A0AAX6FCC8_IRIPA</name>
<dbReference type="EMBL" id="JANAVB010030219">
    <property type="protein sequence ID" value="KAJ6813823.1"/>
    <property type="molecule type" value="Genomic_DNA"/>
</dbReference>
<keyword evidence="3" id="KW-1185">Reference proteome</keyword>
<dbReference type="GO" id="GO:0016301">
    <property type="term" value="F:kinase activity"/>
    <property type="evidence" value="ECO:0007669"/>
    <property type="project" value="UniProtKB-KW"/>
</dbReference>
<keyword evidence="2" id="KW-0808">Transferase</keyword>
<feature type="region of interest" description="Disordered" evidence="1">
    <location>
        <begin position="1"/>
        <end position="36"/>
    </location>
</feature>
<dbReference type="AlphaFoldDB" id="A0AAX6FCC8"/>
<dbReference type="Proteomes" id="UP001140949">
    <property type="component" value="Unassembled WGS sequence"/>
</dbReference>
<comment type="caution">
    <text evidence="2">The sequence shown here is derived from an EMBL/GenBank/DDBJ whole genome shotgun (WGS) entry which is preliminary data.</text>
</comment>
<evidence type="ECO:0000313" key="2">
    <source>
        <dbReference type="EMBL" id="KAJ6813823.1"/>
    </source>
</evidence>
<proteinExistence type="predicted"/>
<gene>
    <name evidence="2" type="ORF">M6B38_141605</name>
</gene>